<organismHost>
    <name type="scientific">Paramecium bursaria</name>
    <dbReference type="NCBI Taxonomy" id="74790"/>
</organismHost>
<dbReference type="EMBL" id="DQ890022">
    <property type="protein sequence ID" value="ABT15792.1"/>
    <property type="molecule type" value="Genomic_DNA"/>
</dbReference>
<dbReference type="Proteomes" id="UP000204095">
    <property type="component" value="Segment"/>
</dbReference>
<gene>
    <name evidence="1" type="primary">N507R</name>
    <name evidence="1" type="ORF">FR483_N507R</name>
</gene>
<evidence type="ECO:0000313" key="2">
    <source>
        <dbReference type="Proteomes" id="UP000204095"/>
    </source>
</evidence>
<dbReference type="GeneID" id="5364505"/>
<accession>A7J7L1</accession>
<dbReference type="OrthoDB" id="12265at10239"/>
<evidence type="ECO:0000313" key="1">
    <source>
        <dbReference type="EMBL" id="ABT15792.1"/>
    </source>
</evidence>
<reference evidence="1 2" key="1">
    <citation type="journal article" date="2007" name="Virology">
        <title>Sequence and annotation of the 314-kb MT325 and the 321-kb FR483 viruses that infect Chlorella Pbi.</title>
        <authorList>
            <person name="Fitzgerald L.A."/>
            <person name="Graves M.V."/>
            <person name="Li X."/>
            <person name="Feldblyum T."/>
            <person name="Hartigan J."/>
            <person name="Van Etten J.L."/>
        </authorList>
    </citation>
    <scope>NUCLEOTIDE SEQUENCE [LARGE SCALE GENOMIC DNA]</scope>
    <source>
        <strain evidence="1 2">FR483</strain>
    </source>
</reference>
<dbReference type="RefSeq" id="YP_001426139.1">
    <property type="nucleotide sequence ID" value="NC_008603.1"/>
</dbReference>
<sequence>MARVQAPKRTDNTTSCKVCKNTKGIGQACKKCRVLFNQIPLVDNPFSTYNYKYTATETQATNAKNQAIWGLVNIGLSTEAARLYGDVVVQKTTRACRRSEGGFADVQTELWGTSPYLGRGDGEFYNIDKSNDLVRGFDSSLRGTKSRTFLTDVSTIPYTWQQIDVPLAAATNSFIAGINTRETPAYSES</sequence>
<name>A7J7L1_PBCVF</name>
<protein>
    <submittedName>
        <fullName evidence="1">Uncharacterized protein N507R</fullName>
    </submittedName>
</protein>
<proteinExistence type="predicted"/>
<dbReference type="KEGG" id="vg:5364505"/>
<organism evidence="1 2">
    <name type="scientific">Paramecium bursaria Chlorella virus FR483</name>
    <name type="common">PBCV-FR483</name>
    <dbReference type="NCBI Taxonomy" id="399781"/>
    <lineage>
        <taxon>Viruses</taxon>
        <taxon>Varidnaviria</taxon>
        <taxon>Bamfordvirae</taxon>
        <taxon>Nucleocytoviricota</taxon>
        <taxon>Megaviricetes</taxon>
        <taxon>Algavirales</taxon>
        <taxon>Phycodnaviridae</taxon>
        <taxon>Chlorovirus</taxon>
        <taxon>Chlorovirus conductrix</taxon>
        <taxon>Paramecium bursaria Chlorella virus A1</taxon>
    </lineage>
</organism>